<dbReference type="AlphaFoldDB" id="A0A6C0GKQ9"/>
<dbReference type="Proteomes" id="UP000480178">
    <property type="component" value="Chromosome"/>
</dbReference>
<dbReference type="KEGG" id="rhoz:GXP67_17075"/>
<organism evidence="5 6">
    <name type="scientific">Rhodocytophaga rosea</name>
    <dbReference type="NCBI Taxonomy" id="2704465"/>
    <lineage>
        <taxon>Bacteria</taxon>
        <taxon>Pseudomonadati</taxon>
        <taxon>Bacteroidota</taxon>
        <taxon>Cytophagia</taxon>
        <taxon>Cytophagales</taxon>
        <taxon>Rhodocytophagaceae</taxon>
        <taxon>Rhodocytophaga</taxon>
    </lineage>
</organism>
<feature type="binding site" evidence="3">
    <location>
        <position position="134"/>
    </location>
    <ligand>
        <name>acetyl-CoA</name>
        <dbReference type="ChEBI" id="CHEBI:57288"/>
    </ligand>
</feature>
<dbReference type="RefSeq" id="WP_162444247.1">
    <property type="nucleotide sequence ID" value="NZ_CP048222.1"/>
</dbReference>
<protein>
    <submittedName>
        <fullName evidence="5">Acetyltransferase</fullName>
    </submittedName>
</protein>
<dbReference type="Pfam" id="PF00132">
    <property type="entry name" value="Hexapep"/>
    <property type="match status" value="1"/>
</dbReference>
<feature type="binding site" evidence="3">
    <location>
        <position position="61"/>
    </location>
    <ligand>
        <name>substrate</name>
    </ligand>
</feature>
<feature type="domain" description="PglD N-terminal" evidence="4">
    <location>
        <begin position="2"/>
        <end position="70"/>
    </location>
</feature>
<name>A0A6C0GKQ9_9BACT</name>
<proteinExistence type="inferred from homology"/>
<evidence type="ECO:0000256" key="1">
    <source>
        <dbReference type="ARBA" id="ARBA00007274"/>
    </source>
</evidence>
<dbReference type="SUPFAM" id="SSF51161">
    <property type="entry name" value="Trimeric LpxA-like enzymes"/>
    <property type="match status" value="1"/>
</dbReference>
<dbReference type="Gene3D" id="2.160.10.10">
    <property type="entry name" value="Hexapeptide repeat proteins"/>
    <property type="match status" value="1"/>
</dbReference>
<feature type="active site" description="Proton acceptor" evidence="2">
    <location>
        <position position="125"/>
    </location>
</feature>
<comment type="similarity">
    <text evidence="1">Belongs to the transferase hexapeptide repeat family.</text>
</comment>
<feature type="site" description="Increases basicity of active site His" evidence="2">
    <location>
        <position position="126"/>
    </location>
</feature>
<evidence type="ECO:0000313" key="6">
    <source>
        <dbReference type="Proteomes" id="UP000480178"/>
    </source>
</evidence>
<gene>
    <name evidence="5" type="ORF">GXP67_17075</name>
</gene>
<dbReference type="Pfam" id="PF17836">
    <property type="entry name" value="PglD_N"/>
    <property type="match status" value="1"/>
</dbReference>
<feature type="binding site" evidence="3">
    <location>
        <begin position="7"/>
        <end position="9"/>
    </location>
    <ligand>
        <name>substrate</name>
    </ligand>
</feature>
<dbReference type="GO" id="GO:0016740">
    <property type="term" value="F:transferase activity"/>
    <property type="evidence" value="ECO:0007669"/>
    <property type="project" value="UniProtKB-KW"/>
</dbReference>
<evidence type="ECO:0000256" key="3">
    <source>
        <dbReference type="PIRSR" id="PIRSR620019-2"/>
    </source>
</evidence>
<accession>A0A6C0GKQ9</accession>
<dbReference type="PANTHER" id="PTHR43300">
    <property type="entry name" value="ACETYLTRANSFERASE"/>
    <property type="match status" value="1"/>
</dbReference>
<dbReference type="EMBL" id="CP048222">
    <property type="protein sequence ID" value="QHT68232.1"/>
    <property type="molecule type" value="Genomic_DNA"/>
</dbReference>
<keyword evidence="6" id="KW-1185">Reference proteome</keyword>
<dbReference type="InterPro" id="IPR011004">
    <property type="entry name" value="Trimer_LpxA-like_sf"/>
</dbReference>
<dbReference type="PANTHER" id="PTHR43300:SF7">
    <property type="entry name" value="UDP-N-ACETYLBACILLOSAMINE N-ACETYLTRANSFERASE"/>
    <property type="match status" value="1"/>
</dbReference>
<reference evidence="5 6" key="1">
    <citation type="submission" date="2020-01" db="EMBL/GenBank/DDBJ databases">
        <authorList>
            <person name="Kim M.K."/>
        </authorList>
    </citation>
    <scope>NUCLEOTIDE SEQUENCE [LARGE SCALE GENOMIC DNA]</scope>
    <source>
        <strain evidence="5 6">172606-1</strain>
    </source>
</reference>
<dbReference type="InterPro" id="IPR041561">
    <property type="entry name" value="PglD_N"/>
</dbReference>
<evidence type="ECO:0000259" key="4">
    <source>
        <dbReference type="Pfam" id="PF17836"/>
    </source>
</evidence>
<sequence>MLLYGASGHAKVIIDCLQASKVPVTGIFDDNPDIQQLLGLPVLGSYQAKYLPEEPLIIAVGNNQIRRKITALVQHTYGKVIHPSAIVSAYAKVDDGTVVFHHAVIQASASVGQHCIINTSASVDHDCVLENFVHISPNATLSGNVSIGEGTHIGAGATIIPGISIGKWCVIGAGAVVTKDIPDYAKAVGVPARIIKIKPLL</sequence>
<dbReference type="InterPro" id="IPR001451">
    <property type="entry name" value="Hexapep"/>
</dbReference>
<dbReference type="CDD" id="cd03360">
    <property type="entry name" value="LbH_AT_putative"/>
    <property type="match status" value="1"/>
</dbReference>
<dbReference type="InterPro" id="IPR050179">
    <property type="entry name" value="Trans_hexapeptide_repeat"/>
</dbReference>
<dbReference type="InterPro" id="IPR020019">
    <property type="entry name" value="AcTrfase_PglD-like"/>
</dbReference>
<dbReference type="Gene3D" id="3.40.50.20">
    <property type="match status" value="1"/>
</dbReference>
<evidence type="ECO:0000256" key="2">
    <source>
        <dbReference type="PIRSR" id="PIRSR620019-1"/>
    </source>
</evidence>
<keyword evidence="5" id="KW-0808">Transferase</keyword>
<evidence type="ECO:0000313" key="5">
    <source>
        <dbReference type="EMBL" id="QHT68232.1"/>
    </source>
</evidence>
<dbReference type="NCBIfam" id="TIGR03570">
    <property type="entry name" value="NeuD_NnaD"/>
    <property type="match status" value="1"/>
</dbReference>